<dbReference type="Proteomes" id="UP000838686">
    <property type="component" value="Unassembled WGS sequence"/>
</dbReference>
<organism evidence="2 3">
    <name type="scientific">Paenibacillus plantiphilus</name>
    <dbReference type="NCBI Taxonomy" id="2905650"/>
    <lineage>
        <taxon>Bacteria</taxon>
        <taxon>Bacillati</taxon>
        <taxon>Bacillota</taxon>
        <taxon>Bacilli</taxon>
        <taxon>Bacillales</taxon>
        <taxon>Paenibacillaceae</taxon>
        <taxon>Paenibacillus</taxon>
    </lineage>
</organism>
<dbReference type="RefSeq" id="WP_236343595.1">
    <property type="nucleotide sequence ID" value="NZ_CAKMMF010000018.1"/>
</dbReference>
<accession>A0ABN8GM39</accession>
<keyword evidence="3" id="KW-1185">Reference proteome</keyword>
<feature type="region of interest" description="Disordered" evidence="1">
    <location>
        <begin position="45"/>
        <end position="69"/>
    </location>
</feature>
<protein>
    <submittedName>
        <fullName evidence="2">Uncharacterized protein</fullName>
    </submittedName>
</protein>
<evidence type="ECO:0000313" key="2">
    <source>
        <dbReference type="EMBL" id="CAH1210695.1"/>
    </source>
</evidence>
<dbReference type="EMBL" id="CAKMMF010000018">
    <property type="protein sequence ID" value="CAH1210695.1"/>
    <property type="molecule type" value="Genomic_DNA"/>
</dbReference>
<name>A0ABN8GM39_9BACL</name>
<sequence length="69" mass="7471">MGVLFEIVTGSKMDTAKIIHDSMDVSNSDHQQCDNKQEELGAVDLQEDSGGSPNYAVSRPVQETIPVHA</sequence>
<comment type="caution">
    <text evidence="2">The sequence shown here is derived from an EMBL/GenBank/DDBJ whole genome shotgun (WGS) entry which is preliminary data.</text>
</comment>
<reference evidence="2" key="1">
    <citation type="submission" date="2022-01" db="EMBL/GenBank/DDBJ databases">
        <authorList>
            <person name="Criscuolo A."/>
        </authorList>
    </citation>
    <scope>NUCLEOTIDE SEQUENCE</scope>
    <source>
        <strain evidence="2">CIP111893</strain>
    </source>
</reference>
<proteinExistence type="predicted"/>
<gene>
    <name evidence="2" type="ORF">PAECIP111893_03248</name>
</gene>
<evidence type="ECO:0000313" key="3">
    <source>
        <dbReference type="Proteomes" id="UP000838686"/>
    </source>
</evidence>
<evidence type="ECO:0000256" key="1">
    <source>
        <dbReference type="SAM" id="MobiDB-lite"/>
    </source>
</evidence>